<evidence type="ECO:0000313" key="2">
    <source>
        <dbReference type="Proteomes" id="UP000199630"/>
    </source>
</evidence>
<name>A0A1I3VAA5_9RHOB</name>
<reference evidence="2" key="1">
    <citation type="submission" date="2016-10" db="EMBL/GenBank/DDBJ databases">
        <authorList>
            <person name="Varghese N."/>
            <person name="Submissions S."/>
        </authorList>
    </citation>
    <scope>NUCLEOTIDE SEQUENCE [LARGE SCALE GENOMIC DNA]</scope>
    <source>
        <strain evidence="2">DSM 26471</strain>
    </source>
</reference>
<accession>A0A1I3VAA5</accession>
<gene>
    <name evidence="1" type="ORF">SAMN04487991_3269</name>
</gene>
<dbReference type="RefSeq" id="WP_090061776.1">
    <property type="nucleotide sequence ID" value="NZ_FORH01000007.1"/>
</dbReference>
<keyword evidence="2" id="KW-1185">Reference proteome</keyword>
<evidence type="ECO:0000313" key="1">
    <source>
        <dbReference type="EMBL" id="SFJ91933.1"/>
    </source>
</evidence>
<protein>
    <submittedName>
        <fullName evidence="1">Uncharacterized protein</fullName>
    </submittedName>
</protein>
<organism evidence="1 2">
    <name type="scientific">Celeribacter neptunius</name>
    <dbReference type="NCBI Taxonomy" id="588602"/>
    <lineage>
        <taxon>Bacteria</taxon>
        <taxon>Pseudomonadati</taxon>
        <taxon>Pseudomonadota</taxon>
        <taxon>Alphaproteobacteria</taxon>
        <taxon>Rhodobacterales</taxon>
        <taxon>Roseobacteraceae</taxon>
        <taxon>Celeribacter</taxon>
    </lineage>
</organism>
<dbReference type="Proteomes" id="UP000199630">
    <property type="component" value="Unassembled WGS sequence"/>
</dbReference>
<proteinExistence type="predicted"/>
<dbReference type="OrthoDB" id="5772137at2"/>
<sequence length="70" mass="8005">MTAPELTEFDSLTPEEQARLRAAYALEMARHANTCSLDEKIARFNAWLEPQGITFSMDTLRPRHQAPMAR</sequence>
<dbReference type="AlphaFoldDB" id="A0A1I3VAA5"/>
<dbReference type="EMBL" id="FORH01000007">
    <property type="protein sequence ID" value="SFJ91933.1"/>
    <property type="molecule type" value="Genomic_DNA"/>
</dbReference>